<keyword evidence="2" id="KW-1185">Reference proteome</keyword>
<dbReference type="AlphaFoldDB" id="A0A7T8QT13"/>
<proteinExistence type="predicted"/>
<organism evidence="1 2">
    <name type="scientific">Caligus rogercresseyi</name>
    <name type="common">Sea louse</name>
    <dbReference type="NCBI Taxonomy" id="217165"/>
    <lineage>
        <taxon>Eukaryota</taxon>
        <taxon>Metazoa</taxon>
        <taxon>Ecdysozoa</taxon>
        <taxon>Arthropoda</taxon>
        <taxon>Crustacea</taxon>
        <taxon>Multicrustacea</taxon>
        <taxon>Hexanauplia</taxon>
        <taxon>Copepoda</taxon>
        <taxon>Siphonostomatoida</taxon>
        <taxon>Caligidae</taxon>
        <taxon>Caligus</taxon>
    </lineage>
</organism>
<dbReference type="OrthoDB" id="6596666at2759"/>
<evidence type="ECO:0000313" key="1">
    <source>
        <dbReference type="EMBL" id="QQP54037.1"/>
    </source>
</evidence>
<evidence type="ECO:0000313" key="2">
    <source>
        <dbReference type="Proteomes" id="UP000595437"/>
    </source>
</evidence>
<accession>A0A7T8QT13</accession>
<reference evidence="2" key="1">
    <citation type="submission" date="2021-01" db="EMBL/GenBank/DDBJ databases">
        <title>Caligus Genome Assembly.</title>
        <authorList>
            <person name="Gallardo-Escarate C."/>
        </authorList>
    </citation>
    <scope>NUCLEOTIDE SEQUENCE [LARGE SCALE GENOMIC DNA]</scope>
</reference>
<dbReference type="EMBL" id="CP045893">
    <property type="protein sequence ID" value="QQP54037.1"/>
    <property type="molecule type" value="Genomic_DNA"/>
</dbReference>
<protein>
    <submittedName>
        <fullName evidence="1">Uncharacterized protein</fullName>
    </submittedName>
</protein>
<name>A0A7T8QT13_CALRO</name>
<gene>
    <name evidence="1" type="ORF">FKW44_006724</name>
</gene>
<sequence>MMHVACICRALNRVAELVCYEFTLVDELISEIKKVFVKAPRRKKALAASSLAIVKAKKLFKDPKLPGQLAFIKGNFTQLVRAISSKQERFPLTESIGFLERVQIQLTVEPFASKLNSVLEKNLDFEKIKFYTRIL</sequence>
<dbReference type="Proteomes" id="UP000595437">
    <property type="component" value="Chromosome 4"/>
</dbReference>